<accession>A0AAQ1ME33</accession>
<dbReference type="Proteomes" id="UP000474718">
    <property type="component" value="Unassembled WGS sequence"/>
</dbReference>
<sequence>MRKTRGHLARKAVAGVLALGLTLSLSGCVKKGEQARFDQYLSTLPTAILDSDSLDINYLFQDPEAHGFSLELLQLPYADAEDYQESKATCQEILKNLKGFDEQSLDPSSRLTLQILKDSFQRTLLTLDYYSLDNNYLGSFLGFQAQLPMLLENFYFERQNDLDSYFNILRTCGETFHLYAENERARQENGCGMCQSILDKVIEQCETFAAQETPYLAPIMDEKIDGCAFLSEGEKAEAKATSRRLLEGELMAAYRQLAEELSQIDAPEEELGLAHQPGGKDYYLALLQKNTGIDWEMDEVKTFLHTHMAQAATDMGKRMQALQKSDPAVYRELMEGATPAYSRFSSVEETLDYLGEAMLQDFPATENLTYQIRWVDESMKDNFSPAAYLKSRIDKPLGSPQMIYINGEYSTDLFSTVAHEGYPGHMYQNTYFQNLQLPTIRYMIDYNGYSEGWATYVENSSYKYATEDRELAELYAYNNRYTQCVIALADIGLHYDGWSYEQFAAFLKTYFGDEMDDEVLRSQFYLNLETPTNYLQYYLTGMAYQDLYDGAKEQLGEHFSPVEFNRVLLETGPASLDILQQQVDSYVKTAKGGAQKAA</sequence>
<dbReference type="PROSITE" id="PS51257">
    <property type="entry name" value="PROKAR_LIPOPROTEIN"/>
    <property type="match status" value="1"/>
</dbReference>
<evidence type="ECO:0000313" key="2">
    <source>
        <dbReference type="EMBL" id="SHG21898.1"/>
    </source>
</evidence>
<reference evidence="1 4" key="3">
    <citation type="journal article" date="2019" name="Nat. Med.">
        <title>A library of human gut bacterial isolates paired with longitudinal multiomics data enables mechanistic microbiome research.</title>
        <authorList>
            <person name="Poyet M."/>
            <person name="Groussin M."/>
            <person name="Gibbons S.M."/>
            <person name="Avila-Pacheco J."/>
            <person name="Jiang X."/>
            <person name="Kearney S.M."/>
            <person name="Perrotta A.R."/>
            <person name="Berdy B."/>
            <person name="Zhao S."/>
            <person name="Lieberman T.D."/>
            <person name="Swanson P.K."/>
            <person name="Smith M."/>
            <person name="Roesemann S."/>
            <person name="Alexander J.E."/>
            <person name="Rich S.A."/>
            <person name="Livny J."/>
            <person name="Vlamakis H."/>
            <person name="Clish C."/>
            <person name="Bullock K."/>
            <person name="Deik A."/>
            <person name="Scott J."/>
            <person name="Pierce K.A."/>
            <person name="Xavier R.J."/>
            <person name="Alm E.J."/>
        </authorList>
    </citation>
    <scope>NUCLEOTIDE SEQUENCE [LARGE SCALE GENOMIC DNA]</scope>
    <source>
        <strain evidence="1 4">BIOML-A2</strain>
    </source>
</reference>
<name>A0AAQ1ME33_9FIRM</name>
<keyword evidence="4" id="KW-1185">Reference proteome</keyword>
<evidence type="ECO:0000313" key="1">
    <source>
        <dbReference type="EMBL" id="MZL68252.1"/>
    </source>
</evidence>
<reference evidence="3" key="1">
    <citation type="submission" date="2016-11" db="EMBL/GenBank/DDBJ databases">
        <authorList>
            <person name="Jaros S."/>
            <person name="Januszkiewicz K."/>
            <person name="Wedrychowicz H."/>
        </authorList>
    </citation>
    <scope>NUCLEOTIDE SEQUENCE [LARGE SCALE GENOMIC DNA]</scope>
    <source>
        <strain evidence="3">DSM 4029</strain>
    </source>
</reference>
<dbReference type="PANTHER" id="PTHR33361:SF2">
    <property type="entry name" value="DUF885 DOMAIN-CONTAINING PROTEIN"/>
    <property type="match status" value="1"/>
</dbReference>
<comment type="caution">
    <text evidence="2">The sequence shown here is derived from an EMBL/GenBank/DDBJ whole genome shotgun (WGS) entry which is preliminary data.</text>
</comment>
<dbReference type="AlphaFoldDB" id="A0AAQ1ME33"/>
<dbReference type="PANTHER" id="PTHR33361">
    <property type="entry name" value="GLR0591 PROTEIN"/>
    <property type="match status" value="1"/>
</dbReference>
<evidence type="ECO:0000313" key="4">
    <source>
        <dbReference type="Proteomes" id="UP000474718"/>
    </source>
</evidence>
<dbReference type="RefSeq" id="WP_044993151.1">
    <property type="nucleotide sequence ID" value="NZ_FQVY01000002.1"/>
</dbReference>
<protein>
    <submittedName>
        <fullName evidence="1">DUF885 family protein</fullName>
    </submittedName>
    <submittedName>
        <fullName evidence="2">Uncharacterized conserved protein, DUF885 familyt</fullName>
    </submittedName>
</protein>
<proteinExistence type="predicted"/>
<gene>
    <name evidence="1" type="ORF">GT747_00485</name>
    <name evidence="2" type="ORF">SAMN05444424_1924</name>
</gene>
<dbReference type="Proteomes" id="UP000184089">
    <property type="component" value="Unassembled WGS sequence"/>
</dbReference>
<dbReference type="EMBL" id="FQVY01000002">
    <property type="protein sequence ID" value="SHG21898.1"/>
    <property type="molecule type" value="Genomic_DNA"/>
</dbReference>
<dbReference type="InterPro" id="IPR010281">
    <property type="entry name" value="DUF885"/>
</dbReference>
<evidence type="ECO:0000313" key="3">
    <source>
        <dbReference type="Proteomes" id="UP000184089"/>
    </source>
</evidence>
<reference evidence="2" key="2">
    <citation type="submission" date="2016-11" db="EMBL/GenBank/DDBJ databases">
        <authorList>
            <person name="Varghese N."/>
            <person name="Submissions S."/>
        </authorList>
    </citation>
    <scope>NUCLEOTIDE SEQUENCE</scope>
    <source>
        <strain evidence="2">DSM 4029</strain>
    </source>
</reference>
<dbReference type="EMBL" id="WWVX01000001">
    <property type="protein sequence ID" value="MZL68252.1"/>
    <property type="molecule type" value="Genomic_DNA"/>
</dbReference>
<organism evidence="2 3">
    <name type="scientific">Bittarella massiliensis</name>
    <name type="common">ex Durand et al. 2017</name>
    <dbReference type="NCBI Taxonomy" id="1720313"/>
    <lineage>
        <taxon>Bacteria</taxon>
        <taxon>Bacillati</taxon>
        <taxon>Bacillota</taxon>
        <taxon>Clostridia</taxon>
        <taxon>Eubacteriales</taxon>
        <taxon>Oscillospiraceae</taxon>
        <taxon>Bittarella (ex Durand et al. 2017)</taxon>
    </lineage>
</organism>
<dbReference type="Pfam" id="PF05960">
    <property type="entry name" value="DUF885"/>
    <property type="match status" value="1"/>
</dbReference>